<dbReference type="AlphaFoldDB" id="A0A1I0DP68"/>
<keyword evidence="3" id="KW-1185">Reference proteome</keyword>
<evidence type="ECO:0000259" key="1">
    <source>
        <dbReference type="Pfam" id="PF13115"/>
    </source>
</evidence>
<accession>A0A1I0DP68</accession>
<dbReference type="EMBL" id="FOHJ01000004">
    <property type="protein sequence ID" value="SET34012.1"/>
    <property type="molecule type" value="Genomic_DNA"/>
</dbReference>
<evidence type="ECO:0000313" key="3">
    <source>
        <dbReference type="Proteomes" id="UP000199095"/>
    </source>
</evidence>
<dbReference type="OrthoDB" id="2679563at2"/>
<name>A0A1I0DP68_9BACI</name>
<dbReference type="PROSITE" id="PS51257">
    <property type="entry name" value="PROKAR_LIPOPROTEIN"/>
    <property type="match status" value="1"/>
</dbReference>
<gene>
    <name evidence="2" type="ORF">SAMN05421676_10495</name>
</gene>
<dbReference type="InterPro" id="IPR032693">
    <property type="entry name" value="YtkA-like_dom"/>
</dbReference>
<dbReference type="RefSeq" id="WP_093133372.1">
    <property type="nucleotide sequence ID" value="NZ_FOHJ01000004.1"/>
</dbReference>
<evidence type="ECO:0000313" key="2">
    <source>
        <dbReference type="EMBL" id="SET34012.1"/>
    </source>
</evidence>
<dbReference type="Proteomes" id="UP000199095">
    <property type="component" value="Unassembled WGS sequence"/>
</dbReference>
<dbReference type="Pfam" id="PF13115">
    <property type="entry name" value="YtkA"/>
    <property type="match status" value="1"/>
</dbReference>
<organism evidence="2 3">
    <name type="scientific">Salinibacillus kushneri</name>
    <dbReference type="NCBI Taxonomy" id="237682"/>
    <lineage>
        <taxon>Bacteria</taxon>
        <taxon>Bacillati</taxon>
        <taxon>Bacillota</taxon>
        <taxon>Bacilli</taxon>
        <taxon>Bacillales</taxon>
        <taxon>Bacillaceae</taxon>
        <taxon>Salinibacillus</taxon>
    </lineage>
</organism>
<dbReference type="STRING" id="237682.SAMN05421676_10495"/>
<feature type="domain" description="YtkA-like" evidence="1">
    <location>
        <begin position="37"/>
        <end position="119"/>
    </location>
</feature>
<proteinExistence type="predicted"/>
<reference evidence="3" key="1">
    <citation type="submission" date="2016-10" db="EMBL/GenBank/DDBJ databases">
        <authorList>
            <person name="Varghese N."/>
            <person name="Submissions S."/>
        </authorList>
    </citation>
    <scope>NUCLEOTIDE SEQUENCE [LARGE SCALE GENOMIC DNA]</scope>
    <source>
        <strain evidence="3">CGMCC 1.3566</strain>
    </source>
</reference>
<sequence length="138" mass="15554">MRKIICFFLLTLIFLVITGCGTQGESEEPSTSDASELKMLNVEIQLPEEIQVNKEVLLKAAVTLDEEKVTDADNVKFEIWKEGSAEENHEEIEGAHEKDGIYSISKTFQEKGTYYVIAHVTARGMHNMPKEEFTVTAK</sequence>
<protein>
    <submittedName>
        <fullName evidence="2">YtkA-like</fullName>
    </submittedName>
</protein>